<evidence type="ECO:0000313" key="2">
    <source>
        <dbReference type="EMBL" id="RCN58339.1"/>
    </source>
</evidence>
<dbReference type="AlphaFoldDB" id="A0A368HIR6"/>
<protein>
    <recommendedName>
        <fullName evidence="4">ABC transporter permease</fullName>
    </recommendedName>
</protein>
<organism evidence="2 3">
    <name type="scientific">Acidiferrobacter thiooxydans</name>
    <dbReference type="NCBI Taxonomy" id="163359"/>
    <lineage>
        <taxon>Bacteria</taxon>
        <taxon>Pseudomonadati</taxon>
        <taxon>Pseudomonadota</taxon>
        <taxon>Gammaproteobacteria</taxon>
        <taxon>Acidiferrobacterales</taxon>
        <taxon>Acidiferrobacteraceae</taxon>
        <taxon>Acidiferrobacter</taxon>
    </lineage>
</organism>
<evidence type="ECO:0000256" key="1">
    <source>
        <dbReference type="SAM" id="Phobius"/>
    </source>
</evidence>
<dbReference type="EMBL" id="PSYR01000001">
    <property type="protein sequence ID" value="RCN58339.1"/>
    <property type="molecule type" value="Genomic_DNA"/>
</dbReference>
<dbReference type="RefSeq" id="WP_114282121.1">
    <property type="nucleotide sequence ID" value="NZ_CP080624.1"/>
</dbReference>
<dbReference type="OrthoDB" id="9909303at2"/>
<evidence type="ECO:0008006" key="4">
    <source>
        <dbReference type="Google" id="ProtNLM"/>
    </source>
</evidence>
<accession>A0A368HIR6</accession>
<keyword evidence="1" id="KW-1133">Transmembrane helix</keyword>
<dbReference type="Proteomes" id="UP000253250">
    <property type="component" value="Unassembled WGS sequence"/>
</dbReference>
<keyword evidence="1" id="KW-0472">Membrane</keyword>
<comment type="caution">
    <text evidence="2">The sequence shown here is derived from an EMBL/GenBank/DDBJ whole genome shotgun (WGS) entry which is preliminary data.</text>
</comment>
<sequence length="83" mass="8689">MRTVTPLAVIFAAAGAITGFLLRPSDIFGHQLPLSVVLTRGSDLHGLNRFLVPLAERSFNEVVAGLILGAVLGVVVGALLGRR</sequence>
<reference evidence="2 3" key="1">
    <citation type="submission" date="2018-02" db="EMBL/GenBank/DDBJ databases">
        <title>Insights into the biology of acidophilic members of the Acidiferrobacteraceae family derived from comparative genomic analyses.</title>
        <authorList>
            <person name="Issotta F."/>
            <person name="Thyssen C."/>
            <person name="Mena C."/>
            <person name="Moya A."/>
            <person name="Bellenberg S."/>
            <person name="Sproer C."/>
            <person name="Covarrubias P.C."/>
            <person name="Sand W."/>
            <person name="Quatrini R."/>
            <person name="Vera M."/>
        </authorList>
    </citation>
    <scope>NUCLEOTIDE SEQUENCE [LARGE SCALE GENOMIC DNA]</scope>
    <source>
        <strain evidence="3">m-1</strain>
    </source>
</reference>
<keyword evidence="1" id="KW-0812">Transmembrane</keyword>
<feature type="transmembrane region" description="Helical" evidence="1">
    <location>
        <begin position="62"/>
        <end position="81"/>
    </location>
</feature>
<evidence type="ECO:0000313" key="3">
    <source>
        <dbReference type="Proteomes" id="UP000253250"/>
    </source>
</evidence>
<keyword evidence="3" id="KW-1185">Reference proteome</keyword>
<proteinExistence type="predicted"/>
<gene>
    <name evidence="2" type="ORF">C4900_00630</name>
</gene>
<name>A0A368HIR6_9GAMM</name>